<sequence>MFINYTLNKNTNKCVCCDNISKVNVEIGYHHLPFRYVKCIETYIFHVKLCHYCHFHSKYDNKIFNKIIKNTSDLLDIFLR</sequence>
<name>A0A6C0AWF3_9ZZZZ</name>
<accession>A0A6C0AWF3</accession>
<proteinExistence type="predicted"/>
<protein>
    <submittedName>
        <fullName evidence="1">Uncharacterized protein</fullName>
    </submittedName>
</protein>
<evidence type="ECO:0000313" key="1">
    <source>
        <dbReference type="EMBL" id="QHS84154.1"/>
    </source>
</evidence>
<reference evidence="1" key="1">
    <citation type="journal article" date="2020" name="Nature">
        <title>Giant virus diversity and host interactions through global metagenomics.</title>
        <authorList>
            <person name="Schulz F."/>
            <person name="Roux S."/>
            <person name="Paez-Espino D."/>
            <person name="Jungbluth S."/>
            <person name="Walsh D.A."/>
            <person name="Denef V.J."/>
            <person name="McMahon K.D."/>
            <person name="Konstantinidis K.T."/>
            <person name="Eloe-Fadrosh E.A."/>
            <person name="Kyrpides N.C."/>
            <person name="Woyke T."/>
        </authorList>
    </citation>
    <scope>NUCLEOTIDE SEQUENCE</scope>
    <source>
        <strain evidence="1">GVMAG-S-ERX555965-48</strain>
    </source>
</reference>
<dbReference type="EMBL" id="MN738773">
    <property type="protein sequence ID" value="QHS84154.1"/>
    <property type="molecule type" value="Genomic_DNA"/>
</dbReference>
<dbReference type="AlphaFoldDB" id="A0A6C0AWF3"/>
<organism evidence="1">
    <name type="scientific">viral metagenome</name>
    <dbReference type="NCBI Taxonomy" id="1070528"/>
    <lineage>
        <taxon>unclassified sequences</taxon>
        <taxon>metagenomes</taxon>
        <taxon>organismal metagenomes</taxon>
    </lineage>
</organism>